<evidence type="ECO:0000256" key="3">
    <source>
        <dbReference type="ARBA" id="ARBA00022553"/>
    </source>
</evidence>
<dbReference type="FunFam" id="2.60.40.10:FF:001752">
    <property type="entry name" value="obscurin-like isoform X3"/>
    <property type="match status" value="1"/>
</dbReference>
<dbReference type="PANTHER" id="PTHR35971">
    <property type="entry name" value="SI:DKEY-31G6.6"/>
    <property type="match status" value="1"/>
</dbReference>
<evidence type="ECO:0000259" key="8">
    <source>
        <dbReference type="PROSITE" id="PS50853"/>
    </source>
</evidence>
<dbReference type="Proteomes" id="UP000265120">
    <property type="component" value="Chromosome 16"/>
</dbReference>
<feature type="domain" description="Ig-like" evidence="7">
    <location>
        <begin position="112"/>
        <end position="206"/>
    </location>
</feature>
<dbReference type="PANTHER" id="PTHR35971:SF5">
    <property type="entry name" value="OBSCURIN LIKE CYTOSKELETAL ADAPTOR 1"/>
    <property type="match status" value="1"/>
</dbReference>
<feature type="domain" description="Ig-like" evidence="7">
    <location>
        <begin position="8"/>
        <end position="98"/>
    </location>
</feature>
<organism evidence="9 10">
    <name type="scientific">Cynoglossus semilaevis</name>
    <name type="common">Tongue sole</name>
    <dbReference type="NCBI Taxonomy" id="244447"/>
    <lineage>
        <taxon>Eukaryota</taxon>
        <taxon>Metazoa</taxon>
        <taxon>Chordata</taxon>
        <taxon>Craniata</taxon>
        <taxon>Vertebrata</taxon>
        <taxon>Euteleostomi</taxon>
        <taxon>Actinopterygii</taxon>
        <taxon>Neopterygii</taxon>
        <taxon>Teleostei</taxon>
        <taxon>Neoteleostei</taxon>
        <taxon>Acanthomorphata</taxon>
        <taxon>Carangaria</taxon>
        <taxon>Pleuronectiformes</taxon>
        <taxon>Pleuronectoidei</taxon>
        <taxon>Cynoglossidae</taxon>
        <taxon>Cynoglossinae</taxon>
        <taxon>Cynoglossus</taxon>
    </lineage>
</organism>
<dbReference type="InterPro" id="IPR013098">
    <property type="entry name" value="Ig_I-set"/>
</dbReference>
<feature type="domain" description="Ig-like" evidence="7">
    <location>
        <begin position="933"/>
        <end position="1008"/>
    </location>
</feature>
<dbReference type="InterPro" id="IPR003599">
    <property type="entry name" value="Ig_sub"/>
</dbReference>
<proteinExistence type="predicted"/>
<keyword evidence="4" id="KW-0677">Repeat</keyword>
<feature type="domain" description="Ig-like" evidence="7">
    <location>
        <begin position="840"/>
        <end position="926"/>
    </location>
</feature>
<evidence type="ECO:0000256" key="6">
    <source>
        <dbReference type="ARBA" id="ARBA00023319"/>
    </source>
</evidence>
<evidence type="ECO:0000256" key="4">
    <source>
        <dbReference type="ARBA" id="ARBA00022737"/>
    </source>
</evidence>
<dbReference type="Ensembl" id="ENSCSET00000027904.1">
    <property type="protein sequence ID" value="ENSCSEP00000027535.1"/>
    <property type="gene ID" value="ENSCSEG00000017591.1"/>
</dbReference>
<dbReference type="InterPro" id="IPR036116">
    <property type="entry name" value="FN3_sf"/>
</dbReference>
<dbReference type="GeneTree" id="ENSGT00940000156702"/>
<keyword evidence="6" id="KW-0393">Immunoglobulin domain</keyword>
<dbReference type="InterPro" id="IPR013783">
    <property type="entry name" value="Ig-like_fold"/>
</dbReference>
<dbReference type="InterPro" id="IPR003961">
    <property type="entry name" value="FN3_dom"/>
</dbReference>
<evidence type="ECO:0000313" key="9">
    <source>
        <dbReference type="Ensembl" id="ENSCSEP00000027535.1"/>
    </source>
</evidence>
<dbReference type="InterPro" id="IPR036179">
    <property type="entry name" value="Ig-like_dom_sf"/>
</dbReference>
<dbReference type="InterPro" id="IPR052385">
    <property type="entry name" value="Obscurin/Obscurin-like_Reg"/>
</dbReference>
<feature type="domain" description="Ig-like" evidence="7">
    <location>
        <begin position="1397"/>
        <end position="1467"/>
    </location>
</feature>
<keyword evidence="3" id="KW-0597">Phosphoprotein</keyword>
<dbReference type="SMART" id="SM00408">
    <property type="entry name" value="IGc2"/>
    <property type="match status" value="11"/>
</dbReference>
<evidence type="ECO:0000313" key="10">
    <source>
        <dbReference type="Proteomes" id="UP000265120"/>
    </source>
</evidence>
<dbReference type="PROSITE" id="PS50835">
    <property type="entry name" value="IG_LIKE"/>
    <property type="match status" value="11"/>
</dbReference>
<dbReference type="FunFam" id="2.60.40.10:FF:000502">
    <property type="entry name" value="obscurin-like protein 1 isoform X2"/>
    <property type="match status" value="1"/>
</dbReference>
<evidence type="ECO:0000259" key="7">
    <source>
        <dbReference type="PROSITE" id="PS50835"/>
    </source>
</evidence>
<name>A0A3P8WSC6_CYNSE</name>
<evidence type="ECO:0000256" key="5">
    <source>
        <dbReference type="ARBA" id="ARBA00023157"/>
    </source>
</evidence>
<dbReference type="SUPFAM" id="SSF48726">
    <property type="entry name" value="Immunoglobulin"/>
    <property type="match status" value="14"/>
</dbReference>
<feature type="domain" description="Ig-like" evidence="7">
    <location>
        <begin position="218"/>
        <end position="298"/>
    </location>
</feature>
<dbReference type="Pfam" id="PF07679">
    <property type="entry name" value="I-set"/>
    <property type="match status" value="10"/>
</dbReference>
<feature type="domain" description="Fibronectin type-III" evidence="8">
    <location>
        <begin position="488"/>
        <end position="589"/>
    </location>
</feature>
<dbReference type="CDD" id="cd00096">
    <property type="entry name" value="Ig"/>
    <property type="match status" value="2"/>
</dbReference>
<dbReference type="OMA" id="CELNRPG"/>
<dbReference type="Gene3D" id="2.60.40.10">
    <property type="entry name" value="Immunoglobulins"/>
    <property type="match status" value="15"/>
</dbReference>
<dbReference type="GO" id="GO:0005737">
    <property type="term" value="C:cytoplasm"/>
    <property type="evidence" value="ECO:0007669"/>
    <property type="project" value="UniProtKB-SubCell"/>
</dbReference>
<comment type="subcellular location">
    <subcellularLocation>
        <location evidence="1">Cytoplasm</location>
    </subcellularLocation>
</comment>
<dbReference type="FunFam" id="2.60.40.10:FF:000464">
    <property type="entry name" value="Putative obscurin-like protein 1"/>
    <property type="match status" value="1"/>
</dbReference>
<evidence type="ECO:0000256" key="2">
    <source>
        <dbReference type="ARBA" id="ARBA00022490"/>
    </source>
</evidence>
<sequence length="1513" mass="168640">MDVFGGAPRFLAYPRPVVAQSGTDAVLKCQIGGDPRPAVIWERSNEKIDPQGRYRVFEDGNVYNLIITAVTVDDSGQYICKAKNCIGETYAAATLNVEGEAQELELREENMPRFLIKPLSTRVGRGEDAVFSCKLWGNPRPEVVWEKDGKKLNEIFESTHFSVGCQDGGWFQLKIFKTRAPDGGVYTCKARNEFGQDLAGAVLHVSNRHKDDNITKSTKVKMFAVTEGKHAKFRCFVTGKPKPEIIWRKDGRLILSGRRYLLYEDREGYFTLKVLYCKQKDNGVYVCAASNTAGQTLSAVHLSVKEPPVRFKQPLIDLEVWERDLAVLECEVPEDSVPITWYLEDRRLQPGAKYGMEEWGTKRRLTIRDIGVDDDGIYLCEMPDGGRSIAEVAVKGTILRKLPRKVDVLEGENAAFCVEVEKEEMDVHWYKEGMELRETHQTIIKSFGRTHILVFVNTMPQDAGVVTFLVGRSKTSSQLRVKAARHCPPSCPVAVQINTERANAALLSWVPPQDTRKNPPSGYVLERQEMGTGSQEWLQCLTTDTATSVEILGDSVPCEADYRFRICSVNKYGKSNNVEFPKAVHLVPVARIQAPLQDALVPEGQDAVFSIELSASVIGTWFLNGTQLQEDERFSMRRSRTHQSLRIRGVRDKDNGAEITFIAYGIRDSAAMYIQGKCESLKGFMDRNKFVEIGNPIVLYCELSDPAAPVHWYKNGVELHTVEGLHIQSEGTMRRIVIQSSEMSHSGVYCCDAIDDVIRFNVEVEAPPVRFSALPDAARNITIYTGCTILLQCELSDSIAQVHWYKDGSKLHPQNGVDILSDGLKRQLVVQSAEFFHSAPPVKFSAITEEMRSQSIVAGCPLVLRCVVSDPEAHVSWCKEEMQLVSNATIELHSEGNTRTLVVQSAEPCHSGVYRCTTQDDSVEFHVEIKALPVTYSTIFDVERSKSLEEGKPLELECDVADTTLPVHWYKDGVRLFPQNGWDMQSVGTLRRLVIPSAELLHSGFYSCETPDDTVHFPVDIKALPVTITTVGEAERNKSVEPGEPIALRCEISDPNARVTWYKDGIELLESAGREMVAEGSVRTLAVQSAMSSDAGIYSCQTTDDAAQFHVDVKGDLFVFLLCSYCQHTTPSLSNTAPVGLPIILQCEVSEDAAQVSWFKDVVELFCRTGLDMKRDGRLRKLIIHSAKVSDSGLYTCSLANDAVTFHVDVEAPPVGFSAPQEITANTFDEEGSPVRLSYDGSHPGDHVHWQKDGEKPLAQSQNEIEKRAKLSAFVSEAAELTPSGAHSCEASGDQIEFKVDVPMNLLFITDLFTSVVEKEQFVLSCEVSRADGVVQWYKDGLEMQPSINVKMDAEGTKRTLTVVSTKLSDNGTYTCRAGDNVLLFKEDVHLDRHVSDEIILSCELSRASGVVCWYKDGQKLQNSENIKLKAEGPYRRLRILSSRVEDSGEYVCDTDDDSIFFHLSITGKHPGTQELLLSYLTDVFNVARIWSLASLRASYEALLYLKPCFFGS</sequence>
<reference evidence="9 10" key="1">
    <citation type="journal article" date="2014" name="Nat. Genet.">
        <title>Whole-genome sequence of a flatfish provides insights into ZW sex chromosome evolution and adaptation to a benthic lifestyle.</title>
        <authorList>
            <person name="Chen S."/>
            <person name="Zhang G."/>
            <person name="Shao C."/>
            <person name="Huang Q."/>
            <person name="Liu G."/>
            <person name="Zhang P."/>
            <person name="Song W."/>
            <person name="An N."/>
            <person name="Chalopin D."/>
            <person name="Volff J.N."/>
            <person name="Hong Y."/>
            <person name="Li Q."/>
            <person name="Sha Z."/>
            <person name="Zhou H."/>
            <person name="Xie M."/>
            <person name="Yu Q."/>
            <person name="Liu Y."/>
            <person name="Xiang H."/>
            <person name="Wang N."/>
            <person name="Wu K."/>
            <person name="Yang C."/>
            <person name="Zhou Q."/>
            <person name="Liao X."/>
            <person name="Yang L."/>
            <person name="Hu Q."/>
            <person name="Zhang J."/>
            <person name="Meng L."/>
            <person name="Jin L."/>
            <person name="Tian Y."/>
            <person name="Lian J."/>
            <person name="Yang J."/>
            <person name="Miao G."/>
            <person name="Liu S."/>
            <person name="Liang Z."/>
            <person name="Yan F."/>
            <person name="Li Y."/>
            <person name="Sun B."/>
            <person name="Zhang H."/>
            <person name="Zhang J."/>
            <person name="Zhu Y."/>
            <person name="Du M."/>
            <person name="Zhao Y."/>
            <person name="Schartl M."/>
            <person name="Tang Q."/>
            <person name="Wang J."/>
        </authorList>
    </citation>
    <scope>NUCLEOTIDE SEQUENCE</scope>
</reference>
<feature type="domain" description="Ig-like" evidence="7">
    <location>
        <begin position="307"/>
        <end position="393"/>
    </location>
</feature>
<protein>
    <submittedName>
        <fullName evidence="9">Obscurin like cytoskeletal adaptor 1b</fullName>
    </submittedName>
</protein>
<dbReference type="FunFam" id="2.60.40.10:FF:002120">
    <property type="entry name" value="obscurin-like isoform X3"/>
    <property type="match status" value="1"/>
</dbReference>
<evidence type="ECO:0000256" key="1">
    <source>
        <dbReference type="ARBA" id="ARBA00004496"/>
    </source>
</evidence>
<feature type="domain" description="Ig-like" evidence="7">
    <location>
        <begin position="1140"/>
        <end position="1211"/>
    </location>
</feature>
<feature type="domain" description="Ig-like" evidence="7">
    <location>
        <begin position="694"/>
        <end position="772"/>
    </location>
</feature>
<keyword evidence="2" id="KW-0963">Cytoplasm</keyword>
<dbReference type="Pfam" id="PF13927">
    <property type="entry name" value="Ig_3"/>
    <property type="match status" value="1"/>
</dbReference>
<dbReference type="SMART" id="SM00409">
    <property type="entry name" value="IG"/>
    <property type="match status" value="13"/>
</dbReference>
<dbReference type="FunFam" id="2.60.40.10:FF:001084">
    <property type="entry name" value="obscurin-like isoform X3"/>
    <property type="match status" value="2"/>
</dbReference>
<dbReference type="InterPro" id="IPR003598">
    <property type="entry name" value="Ig_sub2"/>
</dbReference>
<feature type="domain" description="Ig-like" evidence="7">
    <location>
        <begin position="1025"/>
        <end position="1112"/>
    </location>
</feature>
<accession>A0A3P8WSC6</accession>
<dbReference type="CDD" id="cd00063">
    <property type="entry name" value="FN3"/>
    <property type="match status" value="1"/>
</dbReference>
<dbReference type="InterPro" id="IPR007110">
    <property type="entry name" value="Ig-like_dom"/>
</dbReference>
<dbReference type="FunFam" id="2.60.40.10:FF:000393">
    <property type="entry name" value="Putative obscurin-like protein 1"/>
    <property type="match status" value="1"/>
</dbReference>
<feature type="domain" description="Ig-like" evidence="7">
    <location>
        <begin position="1303"/>
        <end position="1396"/>
    </location>
</feature>
<reference evidence="9" key="3">
    <citation type="submission" date="2025-09" db="UniProtKB">
        <authorList>
            <consortium name="Ensembl"/>
        </authorList>
    </citation>
    <scope>IDENTIFICATION</scope>
</reference>
<dbReference type="SUPFAM" id="SSF49265">
    <property type="entry name" value="Fibronectin type III"/>
    <property type="match status" value="1"/>
</dbReference>
<dbReference type="PROSITE" id="PS50853">
    <property type="entry name" value="FN3"/>
    <property type="match status" value="1"/>
</dbReference>
<dbReference type="FunFam" id="2.60.40.10:FF:000211">
    <property type="entry name" value="Obscurin-like protein 1"/>
    <property type="match status" value="4"/>
</dbReference>
<keyword evidence="10" id="KW-1185">Reference proteome</keyword>
<keyword evidence="5" id="KW-1015">Disulfide bond</keyword>
<reference evidence="9" key="2">
    <citation type="submission" date="2025-08" db="UniProtKB">
        <authorList>
            <consortium name="Ensembl"/>
        </authorList>
    </citation>
    <scope>IDENTIFICATION</scope>
</reference>